<dbReference type="GeneID" id="37038609"/>
<dbReference type="EMBL" id="KZ819434">
    <property type="protein sequence ID" value="PWN40016.1"/>
    <property type="molecule type" value="Genomic_DNA"/>
</dbReference>
<proteinExistence type="predicted"/>
<name>A0A316VQZ6_9BASI</name>
<feature type="region of interest" description="Disordered" evidence="1">
    <location>
        <begin position="37"/>
        <end position="71"/>
    </location>
</feature>
<feature type="compositionally biased region" description="Polar residues" evidence="1">
    <location>
        <begin position="49"/>
        <end position="60"/>
    </location>
</feature>
<keyword evidence="3" id="KW-1185">Reference proteome</keyword>
<evidence type="ECO:0000313" key="2">
    <source>
        <dbReference type="EMBL" id="PWN40016.1"/>
    </source>
</evidence>
<evidence type="ECO:0000256" key="1">
    <source>
        <dbReference type="SAM" id="MobiDB-lite"/>
    </source>
</evidence>
<dbReference type="RefSeq" id="XP_025367176.1">
    <property type="nucleotide sequence ID" value="XM_025516739.1"/>
</dbReference>
<accession>A0A316VQZ6</accession>
<evidence type="ECO:0000313" key="3">
    <source>
        <dbReference type="Proteomes" id="UP000245783"/>
    </source>
</evidence>
<dbReference type="AlphaFoldDB" id="A0A316VQZ6"/>
<gene>
    <name evidence="2" type="ORF">IE81DRAFT_362476</name>
</gene>
<organism evidence="2 3">
    <name type="scientific">Ceraceosorus guamensis</name>
    <dbReference type="NCBI Taxonomy" id="1522189"/>
    <lineage>
        <taxon>Eukaryota</taxon>
        <taxon>Fungi</taxon>
        <taxon>Dikarya</taxon>
        <taxon>Basidiomycota</taxon>
        <taxon>Ustilaginomycotina</taxon>
        <taxon>Exobasidiomycetes</taxon>
        <taxon>Ceraceosorales</taxon>
        <taxon>Ceraceosoraceae</taxon>
        <taxon>Ceraceosorus</taxon>
    </lineage>
</organism>
<dbReference type="Proteomes" id="UP000245783">
    <property type="component" value="Unassembled WGS sequence"/>
</dbReference>
<reference evidence="2 3" key="1">
    <citation type="journal article" date="2018" name="Mol. Biol. Evol.">
        <title>Broad Genomic Sampling Reveals a Smut Pathogenic Ancestry of the Fungal Clade Ustilaginomycotina.</title>
        <authorList>
            <person name="Kijpornyongpan T."/>
            <person name="Mondo S.J."/>
            <person name="Barry K."/>
            <person name="Sandor L."/>
            <person name="Lee J."/>
            <person name="Lipzen A."/>
            <person name="Pangilinan J."/>
            <person name="LaButti K."/>
            <person name="Hainaut M."/>
            <person name="Henrissat B."/>
            <person name="Grigoriev I.V."/>
            <person name="Spatafora J.W."/>
            <person name="Aime M.C."/>
        </authorList>
    </citation>
    <scope>NUCLEOTIDE SEQUENCE [LARGE SCALE GENOMIC DNA]</scope>
    <source>
        <strain evidence="2 3">MCA 4658</strain>
    </source>
</reference>
<sequence length="179" mass="20158">MYGMQKSARLALLQSTVAAFELPRSSNLVLHLRQASPRSSAQHAHPPNIQFSLTSSARSGRTSEKQKGKHLRLAKHATFRIVIGLHSMVRADVVDGASSGDRQRSSRACHRCERIRIRTASSRLYTSRPQRRDPAHCKRRCIAHSSFAPHLRHQASRTGCAHQVPQDACRRRRRCCCCC</sequence>
<dbReference type="InParanoid" id="A0A316VQZ6"/>
<protein>
    <submittedName>
        <fullName evidence="2">Uncharacterized protein</fullName>
    </submittedName>
</protein>